<keyword evidence="1" id="KW-0472">Membrane</keyword>
<name>A0A3S3SGS9_9BACI</name>
<accession>A0A3S3SGS9</accession>
<sequence>MKRFKNYVLWTAVASLIGMALVDFGVIPDTALFNEYVEKALYIAVLLGVVNNPSNGTGLKDAE</sequence>
<dbReference type="Proteomes" id="UP000288024">
    <property type="component" value="Unassembled WGS sequence"/>
</dbReference>
<proteinExistence type="predicted"/>
<comment type="caution">
    <text evidence="2">The sequence shown here is derived from an EMBL/GenBank/DDBJ whole genome shotgun (WGS) entry which is preliminary data.</text>
</comment>
<organism evidence="2 3">
    <name type="scientific">Niallia taxi</name>
    <dbReference type="NCBI Taxonomy" id="2499688"/>
    <lineage>
        <taxon>Bacteria</taxon>
        <taxon>Bacillati</taxon>
        <taxon>Bacillota</taxon>
        <taxon>Bacilli</taxon>
        <taxon>Bacillales</taxon>
        <taxon>Bacillaceae</taxon>
        <taxon>Niallia</taxon>
    </lineage>
</organism>
<keyword evidence="3" id="KW-1185">Reference proteome</keyword>
<feature type="transmembrane region" description="Helical" evidence="1">
    <location>
        <begin position="7"/>
        <end position="27"/>
    </location>
</feature>
<evidence type="ECO:0000256" key="1">
    <source>
        <dbReference type="SAM" id="Phobius"/>
    </source>
</evidence>
<reference evidence="2 3" key="1">
    <citation type="submission" date="2019-01" db="EMBL/GenBank/DDBJ databases">
        <title>Bacillus sp. M5HDSG1-1, whole genome shotgun sequence.</title>
        <authorList>
            <person name="Tuo L."/>
        </authorList>
    </citation>
    <scope>NUCLEOTIDE SEQUENCE [LARGE SCALE GENOMIC DNA]</scope>
    <source>
        <strain evidence="2 3">M5HDSG1-1</strain>
    </source>
</reference>
<gene>
    <name evidence="2" type="ORF">EM808_24635</name>
</gene>
<dbReference type="RefSeq" id="WP_127741861.1">
    <property type="nucleotide sequence ID" value="NZ_RZTZ01000017.1"/>
</dbReference>
<evidence type="ECO:0000313" key="3">
    <source>
        <dbReference type="Proteomes" id="UP000288024"/>
    </source>
</evidence>
<keyword evidence="1" id="KW-1133">Transmembrane helix</keyword>
<dbReference type="AlphaFoldDB" id="A0A3S3SGS9"/>
<evidence type="ECO:0000313" key="2">
    <source>
        <dbReference type="EMBL" id="RVT57416.1"/>
    </source>
</evidence>
<protein>
    <submittedName>
        <fullName evidence="2">Holin</fullName>
    </submittedName>
</protein>
<keyword evidence="1" id="KW-0812">Transmembrane</keyword>
<dbReference type="EMBL" id="RZTZ01000017">
    <property type="protein sequence ID" value="RVT57416.1"/>
    <property type="molecule type" value="Genomic_DNA"/>
</dbReference>